<keyword evidence="3" id="KW-1185">Reference proteome</keyword>
<dbReference type="PANTHER" id="PTHR32204:SF0">
    <property type="entry name" value="ATPASE RAVA"/>
    <property type="match status" value="1"/>
</dbReference>
<dbReference type="CDD" id="cd00009">
    <property type="entry name" value="AAA"/>
    <property type="match status" value="1"/>
</dbReference>
<evidence type="ECO:0000313" key="2">
    <source>
        <dbReference type="EMBL" id="PJI85299.1"/>
    </source>
</evidence>
<dbReference type="InterPro" id="IPR050513">
    <property type="entry name" value="RavA_ATPases"/>
</dbReference>
<dbReference type="OrthoDB" id="9808397at2"/>
<dbReference type="Proteomes" id="UP000228531">
    <property type="component" value="Unassembled WGS sequence"/>
</dbReference>
<dbReference type="SUPFAM" id="SSF52540">
    <property type="entry name" value="P-loop containing nucleoside triphosphate hydrolases"/>
    <property type="match status" value="1"/>
</dbReference>
<reference evidence="2 3" key="1">
    <citation type="submission" date="2017-11" db="EMBL/GenBank/DDBJ databases">
        <title>Genomic Encyclopedia of Archaeal and Bacterial Type Strains, Phase II (KMG-II): From Individual Species to Whole Genera.</title>
        <authorList>
            <person name="Goeker M."/>
        </authorList>
    </citation>
    <scope>NUCLEOTIDE SEQUENCE [LARGE SCALE GENOMIC DNA]</scope>
    <source>
        <strain evidence="2 3">DSM 29128</strain>
    </source>
</reference>
<dbReference type="InterPro" id="IPR041538">
    <property type="entry name" value="RavA-like_AAA_lid"/>
</dbReference>
<dbReference type="EMBL" id="PGTY01000003">
    <property type="protein sequence ID" value="PJI85299.1"/>
    <property type="molecule type" value="Genomic_DNA"/>
</dbReference>
<dbReference type="PANTHER" id="PTHR32204">
    <property type="entry name" value="ATPASE RAVA"/>
    <property type="match status" value="1"/>
</dbReference>
<dbReference type="InterPro" id="IPR003593">
    <property type="entry name" value="AAA+_ATPase"/>
</dbReference>
<proteinExistence type="predicted"/>
<name>A0A2M8W323_9RHOB</name>
<dbReference type="InterPro" id="IPR027417">
    <property type="entry name" value="P-loop_NTPase"/>
</dbReference>
<organism evidence="2 3">
    <name type="scientific">Yoonia maricola</name>
    <dbReference type="NCBI Taxonomy" id="420999"/>
    <lineage>
        <taxon>Bacteria</taxon>
        <taxon>Pseudomonadati</taxon>
        <taxon>Pseudomonadota</taxon>
        <taxon>Alphaproteobacteria</taxon>
        <taxon>Rhodobacterales</taxon>
        <taxon>Paracoccaceae</taxon>
        <taxon>Yoonia</taxon>
    </lineage>
</organism>
<dbReference type="RefSeq" id="WP_100369230.1">
    <property type="nucleotide sequence ID" value="NZ_PGTY01000003.1"/>
</dbReference>
<dbReference type="Gene3D" id="3.40.50.300">
    <property type="entry name" value="P-loop containing nucleotide triphosphate hydrolases"/>
    <property type="match status" value="1"/>
</dbReference>
<feature type="domain" description="AAA+ ATPase" evidence="1">
    <location>
        <begin position="43"/>
        <end position="179"/>
    </location>
</feature>
<comment type="caution">
    <text evidence="2">The sequence shown here is derived from an EMBL/GenBank/DDBJ whole genome shotgun (WGS) entry which is preliminary data.</text>
</comment>
<gene>
    <name evidence="2" type="ORF">BC777_3300</name>
</gene>
<evidence type="ECO:0000313" key="3">
    <source>
        <dbReference type="Proteomes" id="UP000228531"/>
    </source>
</evidence>
<evidence type="ECO:0000259" key="1">
    <source>
        <dbReference type="SMART" id="SM00382"/>
    </source>
</evidence>
<dbReference type="Pfam" id="PF20030">
    <property type="entry name" value="bpMoxR"/>
    <property type="match status" value="1"/>
</dbReference>
<dbReference type="InterPro" id="IPR045427">
    <property type="entry name" value="MoxR"/>
</dbReference>
<protein>
    <submittedName>
        <fullName evidence="2">MoxR-like ATPase</fullName>
    </submittedName>
</protein>
<dbReference type="SMART" id="SM00382">
    <property type="entry name" value="AAA"/>
    <property type="match status" value="1"/>
</dbReference>
<dbReference type="AlphaFoldDB" id="A0A2M8W323"/>
<dbReference type="Pfam" id="PF17868">
    <property type="entry name" value="AAA_lid_8"/>
    <property type="match status" value="1"/>
</dbReference>
<sequence>MSESANQDLPQILERVSQVIDTASGQLVERRLLFELVVLGIVTKEHVLFVGPPGTGKSAAVKAAAQQFSGKYFEYLIGRFTEPSELFGALDLAALKDGKVRPVVQNMLPEANIAFLDEIFLGSTAILNTLLGVLNERIYRRGTFECDVPLWSCVAASNALPDDPMLQAFADRFLLTSFVAPVSEESLTALLSAGWQQAKSELQSASDTAPAKLSAADLQMLTKAVSDVDLTQTLEPYVHIVRKLRVGGLAMSDRRLVKGQKLIAAAALLGGRTQATLADMWPIIYMVQDPALQAEVKDLLAAELSKGENTLLRESVKQSSFGPQALAVDLVNYGQELLSQKPALASDPGFEVWQVKLESLLTRIDGGFSVDDMPPTLSVLRTGLVAAVSSDDTPRPEVSDQT</sequence>
<accession>A0A2M8W323</accession>